<keyword evidence="2" id="KW-1185">Reference proteome</keyword>
<accession>A0A7J0DH76</accession>
<dbReference type="Proteomes" id="UP000585474">
    <property type="component" value="Unassembled WGS sequence"/>
</dbReference>
<protein>
    <submittedName>
        <fullName evidence="1">Uncharacterized protein</fullName>
    </submittedName>
</protein>
<comment type="caution">
    <text evidence="1">The sequence shown here is derived from an EMBL/GenBank/DDBJ whole genome shotgun (WGS) entry which is preliminary data.</text>
</comment>
<name>A0A7J0DH76_9ERIC</name>
<proteinExistence type="predicted"/>
<dbReference type="AlphaFoldDB" id="A0A7J0DH76"/>
<dbReference type="EMBL" id="BJWL01000223">
    <property type="protein sequence ID" value="GFS35164.1"/>
    <property type="molecule type" value="Genomic_DNA"/>
</dbReference>
<evidence type="ECO:0000313" key="1">
    <source>
        <dbReference type="EMBL" id="GFS35164.1"/>
    </source>
</evidence>
<reference evidence="2" key="1">
    <citation type="submission" date="2019-07" db="EMBL/GenBank/DDBJ databases">
        <title>De Novo Assembly of kiwifruit Actinidia rufa.</title>
        <authorList>
            <person name="Sugita-Konishi S."/>
            <person name="Sato K."/>
            <person name="Mori E."/>
            <person name="Abe Y."/>
            <person name="Kisaki G."/>
            <person name="Hamano K."/>
            <person name="Suezawa K."/>
            <person name="Otani M."/>
            <person name="Fukuda T."/>
            <person name="Manabe T."/>
            <person name="Gomi K."/>
            <person name="Tabuchi M."/>
            <person name="Akimitsu K."/>
            <person name="Kataoka I."/>
        </authorList>
    </citation>
    <scope>NUCLEOTIDE SEQUENCE [LARGE SCALE GENOMIC DNA]</scope>
    <source>
        <strain evidence="2">cv. Fuchu</strain>
    </source>
</reference>
<sequence>MGFFCPTSPTAYFLGKLLPDRLLDFNEEEYATLPADDEGVDVAAAEGRDLAGVEGATVEGAKKD</sequence>
<gene>
    <name evidence="1" type="ORF">Acr_00g0038160</name>
</gene>
<evidence type="ECO:0000313" key="2">
    <source>
        <dbReference type="Proteomes" id="UP000585474"/>
    </source>
</evidence>
<organism evidence="1 2">
    <name type="scientific">Actinidia rufa</name>
    <dbReference type="NCBI Taxonomy" id="165716"/>
    <lineage>
        <taxon>Eukaryota</taxon>
        <taxon>Viridiplantae</taxon>
        <taxon>Streptophyta</taxon>
        <taxon>Embryophyta</taxon>
        <taxon>Tracheophyta</taxon>
        <taxon>Spermatophyta</taxon>
        <taxon>Magnoliopsida</taxon>
        <taxon>eudicotyledons</taxon>
        <taxon>Gunneridae</taxon>
        <taxon>Pentapetalae</taxon>
        <taxon>asterids</taxon>
        <taxon>Ericales</taxon>
        <taxon>Actinidiaceae</taxon>
        <taxon>Actinidia</taxon>
    </lineage>
</organism>